<dbReference type="InterPro" id="IPR023198">
    <property type="entry name" value="PGP-like_dom2"/>
</dbReference>
<dbReference type="EMBL" id="JAWJBA010000003">
    <property type="protein sequence ID" value="MDV2685192.1"/>
    <property type="molecule type" value="Genomic_DNA"/>
</dbReference>
<dbReference type="InterPro" id="IPR036412">
    <property type="entry name" value="HAD-like_sf"/>
</dbReference>
<protein>
    <submittedName>
        <fullName evidence="1">HAD family hydrolase</fullName>
    </submittedName>
</protein>
<evidence type="ECO:0000313" key="2">
    <source>
        <dbReference type="Proteomes" id="UP001287282"/>
    </source>
</evidence>
<keyword evidence="2" id="KW-1185">Reference proteome</keyword>
<dbReference type="SUPFAM" id="SSF56784">
    <property type="entry name" value="HAD-like"/>
    <property type="match status" value="1"/>
</dbReference>
<name>A0ABU3XBC6_9BACI</name>
<evidence type="ECO:0000313" key="1">
    <source>
        <dbReference type="EMBL" id="MDV2685192.1"/>
    </source>
</evidence>
<dbReference type="Gene3D" id="1.10.150.240">
    <property type="entry name" value="Putative phosphatase, domain 2"/>
    <property type="match status" value="1"/>
</dbReference>
<dbReference type="SFLD" id="SFLDG01135">
    <property type="entry name" value="C1.5.6:_HAD__Beta-PGM__Phospha"/>
    <property type="match status" value="1"/>
</dbReference>
<dbReference type="RefSeq" id="WP_317122370.1">
    <property type="nucleotide sequence ID" value="NZ_JAWJBA010000003.1"/>
</dbReference>
<dbReference type="InterPro" id="IPR023214">
    <property type="entry name" value="HAD_sf"/>
</dbReference>
<dbReference type="SFLD" id="SFLDS00003">
    <property type="entry name" value="Haloacid_Dehalogenase"/>
    <property type="match status" value="1"/>
</dbReference>
<sequence>MKGIIFDFDGLIFDTETPLYEAYQQLFKEYNAELPLEKFAQIVGTGLDEFHPYRYLEELIGQPVLDEDLDLKIEEYRMEVLGDADLRKGVRDYLDQAKQLELKIALASSSERSWIDRWLAHHKIDHYFSIIRTKDDVHKIKPDPELYEQAVKGLGLKKEDVLVFEDSLNGLTAARRAGLSCVIVPNPITSQLPFEDYQYRLTSMEDIGLVELIRNLNDNQHIQAQ</sequence>
<dbReference type="InterPro" id="IPR041492">
    <property type="entry name" value="HAD_2"/>
</dbReference>
<dbReference type="InterPro" id="IPR006439">
    <property type="entry name" value="HAD-SF_hydro_IA"/>
</dbReference>
<dbReference type="PANTHER" id="PTHR18901:SF38">
    <property type="entry name" value="PSEUDOURIDINE-5'-PHOSPHATASE"/>
    <property type="match status" value="1"/>
</dbReference>
<comment type="caution">
    <text evidence="1">The sequence shown here is derived from an EMBL/GenBank/DDBJ whole genome shotgun (WGS) entry which is preliminary data.</text>
</comment>
<dbReference type="NCBIfam" id="TIGR01509">
    <property type="entry name" value="HAD-SF-IA-v3"/>
    <property type="match status" value="1"/>
</dbReference>
<proteinExistence type="predicted"/>
<accession>A0ABU3XBC6</accession>
<dbReference type="SFLD" id="SFLDG01129">
    <property type="entry name" value="C1.5:_HAD__Beta-PGM__Phosphata"/>
    <property type="match status" value="1"/>
</dbReference>
<gene>
    <name evidence="1" type="ORF">RYX56_12580</name>
</gene>
<reference evidence="1 2" key="1">
    <citation type="submission" date="2023-10" db="EMBL/GenBank/DDBJ databases">
        <title>Screening of Alkalihalobacillus lindianensis BZ-TG-R113 and Its Alleviation of Salt Stress on Rapeseed Growth.</title>
        <authorList>
            <person name="Zhao B."/>
            <person name="Guo T."/>
        </authorList>
    </citation>
    <scope>NUCLEOTIDE SEQUENCE [LARGE SCALE GENOMIC DNA]</scope>
    <source>
        <strain evidence="1 2">BZ-TG-R113</strain>
    </source>
</reference>
<dbReference type="Pfam" id="PF13419">
    <property type="entry name" value="HAD_2"/>
    <property type="match status" value="1"/>
</dbReference>
<organism evidence="1 2">
    <name type="scientific">Alkalihalophilus lindianensis</name>
    <dbReference type="NCBI Taxonomy" id="1630542"/>
    <lineage>
        <taxon>Bacteria</taxon>
        <taxon>Bacillati</taxon>
        <taxon>Bacillota</taxon>
        <taxon>Bacilli</taxon>
        <taxon>Bacillales</taxon>
        <taxon>Bacillaceae</taxon>
        <taxon>Alkalihalophilus</taxon>
    </lineage>
</organism>
<dbReference type="Gene3D" id="3.40.50.1000">
    <property type="entry name" value="HAD superfamily/HAD-like"/>
    <property type="match status" value="1"/>
</dbReference>
<keyword evidence="1" id="KW-0378">Hydrolase</keyword>
<dbReference type="Proteomes" id="UP001287282">
    <property type="component" value="Unassembled WGS sequence"/>
</dbReference>
<dbReference type="CDD" id="cd16423">
    <property type="entry name" value="HAD_BPGM-like"/>
    <property type="match status" value="1"/>
</dbReference>
<dbReference type="GO" id="GO:0016787">
    <property type="term" value="F:hydrolase activity"/>
    <property type="evidence" value="ECO:0007669"/>
    <property type="project" value="UniProtKB-KW"/>
</dbReference>
<dbReference type="PANTHER" id="PTHR18901">
    <property type="entry name" value="2-DEOXYGLUCOSE-6-PHOSPHATE PHOSPHATASE 2"/>
    <property type="match status" value="1"/>
</dbReference>